<dbReference type="HOGENOM" id="CLU_2573083_0_0_6"/>
<comment type="caution">
    <text evidence="1">The sequence shown here is derived from an EMBL/GenBank/DDBJ whole genome shotgun (WGS) entry which is preliminary data.</text>
</comment>
<protein>
    <submittedName>
        <fullName evidence="1">Uncharacterized protein</fullName>
    </submittedName>
</protein>
<name>A0A077NS30_XENBV</name>
<dbReference type="AlphaFoldDB" id="A0A077NS30"/>
<accession>A0A077NS30</accession>
<gene>
    <name evidence="1" type="ORF">XBFM1_2140012</name>
</gene>
<reference evidence="1" key="1">
    <citation type="submission" date="2013-07" db="EMBL/GenBank/DDBJ databases">
        <title>Sub-species coevolution in mutualistic symbiosis.</title>
        <authorList>
            <person name="Murfin K."/>
            <person name="Klassen J."/>
            <person name="Lee M."/>
            <person name="Forst S."/>
            <person name="Stock P."/>
            <person name="Goodrich-Blair H."/>
        </authorList>
    </citation>
    <scope>NUCLEOTIDE SEQUENCE [LARGE SCALE GENOMIC DNA]</scope>
    <source>
        <strain evidence="1">Feltiae Moldova</strain>
    </source>
</reference>
<sequence length="81" mass="9137">MKMSLWCGFSISRSKARSPFWRDLDNRRNSSAMRSMYIALLYFDLRNTFGKTRSVAFIALPLLPTIKAPIPAPAIIKNSAG</sequence>
<organism evidence="1">
    <name type="scientific">Xenorhabdus bovienii str. feltiae Moldova</name>
    <dbReference type="NCBI Taxonomy" id="1398200"/>
    <lineage>
        <taxon>Bacteria</taxon>
        <taxon>Pseudomonadati</taxon>
        <taxon>Pseudomonadota</taxon>
        <taxon>Gammaproteobacteria</taxon>
        <taxon>Enterobacterales</taxon>
        <taxon>Morganellaceae</taxon>
        <taxon>Xenorhabdus</taxon>
    </lineage>
</organism>
<proteinExistence type="predicted"/>
<evidence type="ECO:0000313" key="1">
    <source>
        <dbReference type="EMBL" id="CDH01409.1"/>
    </source>
</evidence>
<dbReference type="Proteomes" id="UP000028487">
    <property type="component" value="Unassembled WGS sequence"/>
</dbReference>
<dbReference type="EMBL" id="CBSV010000129">
    <property type="protein sequence ID" value="CDH01409.1"/>
    <property type="molecule type" value="Genomic_DNA"/>
</dbReference>